<dbReference type="Proteomes" id="UP000323439">
    <property type="component" value="Unassembled WGS sequence"/>
</dbReference>
<gene>
    <name evidence="2" type="ORF">SAMN02910315_00430</name>
</gene>
<accession>A0A1G5V6H9</accession>
<dbReference type="Pfam" id="PF13610">
    <property type="entry name" value="DDE_Tnp_IS240"/>
    <property type="match status" value="1"/>
</dbReference>
<feature type="domain" description="DDE" evidence="1">
    <location>
        <begin position="186"/>
        <end position="273"/>
    </location>
</feature>
<reference evidence="2 3" key="1">
    <citation type="submission" date="2016-10" db="EMBL/GenBank/DDBJ databases">
        <authorList>
            <person name="Varghese N."/>
            <person name="Submissions S."/>
        </authorList>
    </citation>
    <scope>NUCLEOTIDE SEQUENCE [LARGE SCALE GENOMIC DNA]</scope>
    <source>
        <strain evidence="2 3">DSM 16643</strain>
    </source>
</reference>
<dbReference type="EMBL" id="FMXB01000002">
    <property type="protein sequence ID" value="SDA41511.1"/>
    <property type="molecule type" value="Genomic_DNA"/>
</dbReference>
<name>A0A1G5V6H9_9EURY</name>
<dbReference type="AlphaFoldDB" id="A0A1G5V6H9"/>
<dbReference type="InterPro" id="IPR032874">
    <property type="entry name" value="DDE_dom"/>
</dbReference>
<evidence type="ECO:0000313" key="3">
    <source>
        <dbReference type="Proteomes" id="UP000323439"/>
    </source>
</evidence>
<protein>
    <submittedName>
        <fullName evidence="2">DDE domain-containing protein</fullName>
    </submittedName>
</protein>
<proteinExistence type="predicted"/>
<evidence type="ECO:0000313" key="2">
    <source>
        <dbReference type="EMBL" id="SDA41511.1"/>
    </source>
</evidence>
<evidence type="ECO:0000259" key="1">
    <source>
        <dbReference type="Pfam" id="PF13610"/>
    </source>
</evidence>
<organism evidence="2 3">
    <name type="scientific">Methanobrevibacter millerae</name>
    <dbReference type="NCBI Taxonomy" id="230361"/>
    <lineage>
        <taxon>Archaea</taxon>
        <taxon>Methanobacteriati</taxon>
        <taxon>Methanobacteriota</taxon>
        <taxon>Methanomada group</taxon>
        <taxon>Methanobacteria</taxon>
        <taxon>Methanobacteriales</taxon>
        <taxon>Methanobacteriaceae</taxon>
        <taxon>Methanobrevibacter</taxon>
    </lineage>
</organism>
<dbReference type="OrthoDB" id="77597at2157"/>
<keyword evidence="3" id="KW-1185">Reference proteome</keyword>
<dbReference type="RefSeq" id="WP_149731061.1">
    <property type="nucleotide sequence ID" value="NZ_FMXB01000002.1"/>
</dbReference>
<sequence length="405" mass="48499">MTSKNIKAPYECMELKEYKLSDFVPEFSEFRQSDDLSRFGCENIENNLIRLEKRGKIHFENRIGICPSCKSHHTVKNGTYERKLIFLRIGEQICTIQKYKCKKCGKVFYSDLSSLVYSNSNITLPVINCIENLYQIYGAGLHKIRFDLKQQHNIEISHQSIENILLKSKYEFNYENRTYSGYYLFDSLWVKIKGKWNYLLALFDVKLNTLVSVKLVESEDSKTIYQFLHESLRNQEKISIGTDLKHEYREAIDKLKVKQHFCKFHVKQNINKRFRDYFDKNQLEKEEFNELIDLKRHIFKILDAKNLNDAKNLRNLLLDKKYSKNNFTIKIVDKFIIPYFQKLTTHLENTNIPSTNNKIENIFQKIFPKHIKRTMKIEQGLLRRFMLKLNHWNIKNKKEKNHTSF</sequence>